<dbReference type="SUPFAM" id="SSF103088">
    <property type="entry name" value="OmpA-like"/>
    <property type="match status" value="1"/>
</dbReference>
<dbReference type="InterPro" id="IPR006664">
    <property type="entry name" value="OMP_bac"/>
</dbReference>
<dbReference type="InParanoid" id="A0A1Y5U4Z6"/>
<evidence type="ECO:0000313" key="7">
    <source>
        <dbReference type="EMBL" id="SLN77116.1"/>
    </source>
</evidence>
<dbReference type="EMBL" id="FWFR01000006">
    <property type="protein sequence ID" value="SLN77116.1"/>
    <property type="molecule type" value="Genomic_DNA"/>
</dbReference>
<dbReference type="PANTHER" id="PTHR30329:SF21">
    <property type="entry name" value="LIPOPROTEIN YIAD-RELATED"/>
    <property type="match status" value="1"/>
</dbReference>
<evidence type="ECO:0000256" key="1">
    <source>
        <dbReference type="ARBA" id="ARBA00004442"/>
    </source>
</evidence>
<dbReference type="Pfam" id="PF00691">
    <property type="entry name" value="OmpA"/>
    <property type="match status" value="1"/>
</dbReference>
<dbReference type="RefSeq" id="WP_085885622.1">
    <property type="nucleotide sequence ID" value="NZ_FWFR01000006.1"/>
</dbReference>
<feature type="domain" description="OmpA-like" evidence="6">
    <location>
        <begin position="175"/>
        <end position="289"/>
    </location>
</feature>
<name>A0A1Y5U4Z6_9PROT</name>
<evidence type="ECO:0000256" key="2">
    <source>
        <dbReference type="ARBA" id="ARBA00023136"/>
    </source>
</evidence>
<gene>
    <name evidence="7" type="ORF">OCH7691_04285</name>
</gene>
<dbReference type="PRINTS" id="PR01021">
    <property type="entry name" value="OMPADOMAIN"/>
</dbReference>
<dbReference type="PANTHER" id="PTHR30329">
    <property type="entry name" value="STATOR ELEMENT OF FLAGELLAR MOTOR COMPLEX"/>
    <property type="match status" value="1"/>
</dbReference>
<dbReference type="PROSITE" id="PS51123">
    <property type="entry name" value="OMPA_2"/>
    <property type="match status" value="1"/>
</dbReference>
<evidence type="ECO:0000259" key="6">
    <source>
        <dbReference type="PROSITE" id="PS51123"/>
    </source>
</evidence>
<proteinExistence type="predicted"/>
<evidence type="ECO:0000256" key="3">
    <source>
        <dbReference type="ARBA" id="ARBA00023237"/>
    </source>
</evidence>
<keyword evidence="5" id="KW-0732">Signal</keyword>
<comment type="subcellular location">
    <subcellularLocation>
        <location evidence="1">Cell outer membrane</location>
    </subcellularLocation>
</comment>
<dbReference type="Gene3D" id="3.30.1330.60">
    <property type="entry name" value="OmpA-like domain"/>
    <property type="match status" value="1"/>
</dbReference>
<reference evidence="7 8" key="1">
    <citation type="submission" date="2017-03" db="EMBL/GenBank/DDBJ databases">
        <authorList>
            <person name="Afonso C.L."/>
            <person name="Miller P.J."/>
            <person name="Scott M.A."/>
            <person name="Spackman E."/>
            <person name="Goraichik I."/>
            <person name="Dimitrov K.M."/>
            <person name="Suarez D.L."/>
            <person name="Swayne D.E."/>
        </authorList>
    </citation>
    <scope>NUCLEOTIDE SEQUENCE [LARGE SCALE GENOMIC DNA]</scope>
    <source>
        <strain evidence="7 8">CECT 7691</strain>
    </source>
</reference>
<accession>A0A1Y5U4Z6</accession>
<evidence type="ECO:0000256" key="4">
    <source>
        <dbReference type="PROSITE-ProRule" id="PRU00473"/>
    </source>
</evidence>
<keyword evidence="8" id="KW-1185">Reference proteome</keyword>
<dbReference type="InterPro" id="IPR006665">
    <property type="entry name" value="OmpA-like"/>
</dbReference>
<feature type="signal peptide" evidence="5">
    <location>
        <begin position="1"/>
        <end position="23"/>
    </location>
</feature>
<evidence type="ECO:0000256" key="5">
    <source>
        <dbReference type="SAM" id="SignalP"/>
    </source>
</evidence>
<keyword evidence="3" id="KW-0998">Cell outer membrane</keyword>
<dbReference type="PROSITE" id="PS51257">
    <property type="entry name" value="PROKAR_LIPOPROTEIN"/>
    <property type="match status" value="1"/>
</dbReference>
<dbReference type="CDD" id="cd07185">
    <property type="entry name" value="OmpA_C-like"/>
    <property type="match status" value="1"/>
</dbReference>
<dbReference type="AlphaFoldDB" id="A0A1Y5U4Z6"/>
<dbReference type="InterPro" id="IPR036737">
    <property type="entry name" value="OmpA-like_sf"/>
</dbReference>
<keyword evidence="2 4" id="KW-0472">Membrane</keyword>
<protein>
    <submittedName>
        <fullName evidence="7">Outer membrane protein</fullName>
    </submittedName>
</protein>
<sequence>MIRSAKFVIVATFAALLTGCAGFQLDHARDVTAEGTSFDKALYKVYLDLSAAEYEEGDYADSDTFAMRAIAAAKGELVLPEEIESRELPADRVSVLRGARERLMSAFSKGARDNSPAEAAMAQGMFDCWMQEQEENFQPRDIAACRDGFIQAIEKVEAMMPKPVAQPAPAPAPAPKAPEVPRSYLVFFDWDSSKVLGEADSILADVAGNMKLSGAKGVALVGHADRSGPNSYNMGLSLRRAEAVQAALQAMGIPASVMEVNARGEEDPLVLTDDGVREPQNRRVEIMLK</sequence>
<dbReference type="OrthoDB" id="189250at2"/>
<dbReference type="Proteomes" id="UP000193200">
    <property type="component" value="Unassembled WGS sequence"/>
</dbReference>
<evidence type="ECO:0000313" key="8">
    <source>
        <dbReference type="Proteomes" id="UP000193200"/>
    </source>
</evidence>
<dbReference type="GO" id="GO:0009279">
    <property type="term" value="C:cell outer membrane"/>
    <property type="evidence" value="ECO:0007669"/>
    <property type="project" value="UniProtKB-SubCell"/>
</dbReference>
<dbReference type="InterPro" id="IPR050330">
    <property type="entry name" value="Bact_OuterMem_StrucFunc"/>
</dbReference>
<feature type="chain" id="PRO_5012576859" evidence="5">
    <location>
        <begin position="24"/>
        <end position="289"/>
    </location>
</feature>
<organism evidence="7 8">
    <name type="scientific">Oceanibacterium hippocampi</name>
    <dbReference type="NCBI Taxonomy" id="745714"/>
    <lineage>
        <taxon>Bacteria</taxon>
        <taxon>Pseudomonadati</taxon>
        <taxon>Pseudomonadota</taxon>
        <taxon>Alphaproteobacteria</taxon>
        <taxon>Sneathiellales</taxon>
        <taxon>Sneathiellaceae</taxon>
        <taxon>Oceanibacterium</taxon>
    </lineage>
</organism>